<dbReference type="Pfam" id="PF12805">
    <property type="entry name" value="FUSC-like"/>
    <property type="match status" value="1"/>
</dbReference>
<evidence type="ECO:0000256" key="2">
    <source>
        <dbReference type="ARBA" id="ARBA00022475"/>
    </source>
</evidence>
<keyword evidence="3 7" id="KW-0812">Transmembrane</keyword>
<keyword evidence="11" id="KW-1185">Reference proteome</keyword>
<feature type="transmembrane region" description="Helical" evidence="7">
    <location>
        <begin position="135"/>
        <end position="153"/>
    </location>
</feature>
<reference evidence="11" key="1">
    <citation type="submission" date="2016-10" db="EMBL/GenBank/DDBJ databases">
        <authorList>
            <person name="Varghese N."/>
            <person name="Submissions S."/>
        </authorList>
    </citation>
    <scope>NUCLEOTIDE SEQUENCE [LARGE SCALE GENOMIC DNA]</scope>
    <source>
        <strain evidence="11">8N4</strain>
    </source>
</reference>
<comment type="subcellular location">
    <subcellularLocation>
        <location evidence="1">Cell membrane</location>
        <topology evidence="1">Multi-pass membrane protein</topology>
    </subcellularLocation>
</comment>
<organism evidence="10 11">
    <name type="scientific">Rosenbergiella nectarea</name>
    <dbReference type="NCBI Taxonomy" id="988801"/>
    <lineage>
        <taxon>Bacteria</taxon>
        <taxon>Pseudomonadati</taxon>
        <taxon>Pseudomonadota</taxon>
        <taxon>Gammaproteobacteria</taxon>
        <taxon>Enterobacterales</taxon>
        <taxon>Erwiniaceae</taxon>
        <taxon>Rosenbergiella</taxon>
    </lineage>
</organism>
<feature type="transmembrane region" description="Helical" evidence="7">
    <location>
        <begin position="419"/>
        <end position="444"/>
    </location>
</feature>
<feature type="transmembrane region" description="Helical" evidence="7">
    <location>
        <begin position="85"/>
        <end position="104"/>
    </location>
</feature>
<dbReference type="InterPro" id="IPR032692">
    <property type="entry name" value="YccS_N"/>
</dbReference>
<feature type="transmembrane region" description="Helical" evidence="7">
    <location>
        <begin position="12"/>
        <end position="30"/>
    </location>
</feature>
<proteinExistence type="inferred from homology"/>
<keyword evidence="2" id="KW-1003">Cell membrane</keyword>
<dbReference type="Pfam" id="PF13515">
    <property type="entry name" value="FUSC_2"/>
    <property type="match status" value="1"/>
</dbReference>
<sequence length="696" mass="80109">MLRRLIYHPEVNYAFRQTLVLCLPIALGWLMGDLRSGLLFSLVPSCCNLAGLDTPHKRFFKRLVVGGLLFACSSFLLLWCLQQHYPLPLFLFALPLIVGVTGEISPLHGRLLPASLVAAVLSISLAGRMPIWGPPLLYLGGTVWYGVFNWAWFKFSQAQQLRETLSLLYRELGNYCEHKYHRIFSADDSPESLQDLLKRQQKVIDLITQCYQQLHMLPAARNRNDRFLIRYFLMAQDIQEHITISLNQPDEIKKLCHDSFGREILNWNANTVASQLHRLADDILYHQFVKPFSMSKQISALQKLAQHFPHNPVPQFCFYHFTRIARVLQNEKPLYQRDLMRDRQRRLPLLPALKSYLSLKSTALRSAARFSIMLMCGGGVGMALNMPKPYWILMTIVFVSQNNYSATRVRIQHRALGTFAGLIIAAVTLNLHVPESWILIIMLLITFFSNLFNRQYYGWATIGFTVTAVYSLQLLSLNGHQFLVPRLLDTLLGCLIAFGGTLWLWPQWQSALLRDNTLDVLNAYQQALKVLLGPEQKDEVFEAARVEANQKHNALFNALNQAMQEPGFDDEYLEEMHLWVSHSQYIVEHINELTALAREHTMLTPTLAERYLQACEIALQQCQQRLLYANDQENYHSTHVMDEAANFDKGPSTIVERHIERILVHVKSMRTISAIIWTQRPKHGAWFSRANKSPEQ</sequence>
<feature type="transmembrane region" description="Helical" evidence="7">
    <location>
        <begin position="367"/>
        <end position="384"/>
    </location>
</feature>
<evidence type="ECO:0000256" key="7">
    <source>
        <dbReference type="SAM" id="Phobius"/>
    </source>
</evidence>
<dbReference type="GO" id="GO:0005886">
    <property type="term" value="C:plasma membrane"/>
    <property type="evidence" value="ECO:0007669"/>
    <property type="project" value="UniProtKB-SubCell"/>
</dbReference>
<feature type="transmembrane region" description="Helical" evidence="7">
    <location>
        <begin position="390"/>
        <end position="407"/>
    </location>
</feature>
<dbReference type="InterPro" id="IPR010020">
    <property type="entry name" value="Integral_membrane_YCCS_YHJK"/>
</dbReference>
<feature type="transmembrane region" description="Helical" evidence="7">
    <location>
        <begin position="59"/>
        <end position="79"/>
    </location>
</feature>
<dbReference type="NCBIfam" id="TIGR01667">
    <property type="entry name" value="YCCS_YHFK"/>
    <property type="match status" value="1"/>
</dbReference>
<dbReference type="AlphaFoldDB" id="A0A1H9KTP0"/>
<dbReference type="PANTHER" id="PTHR30509">
    <property type="entry name" value="P-HYDROXYBENZOIC ACID EFFLUX PUMP SUBUNIT-RELATED"/>
    <property type="match status" value="1"/>
</dbReference>
<dbReference type="RefSeq" id="WP_092677149.1">
    <property type="nucleotide sequence ID" value="NZ_FOGC01000010.1"/>
</dbReference>
<dbReference type="EMBL" id="FOGC01000010">
    <property type="protein sequence ID" value="SER02183.1"/>
    <property type="molecule type" value="Genomic_DNA"/>
</dbReference>
<name>A0A1H9KTP0_9GAMM</name>
<feature type="domain" description="Integral membrane bound transporter" evidence="9">
    <location>
        <begin position="380"/>
        <end position="498"/>
    </location>
</feature>
<evidence type="ECO:0000256" key="1">
    <source>
        <dbReference type="ARBA" id="ARBA00004651"/>
    </source>
</evidence>
<keyword evidence="5 7" id="KW-0472">Membrane</keyword>
<feature type="domain" description="Integral membrane protein YccS N-terminal" evidence="8">
    <location>
        <begin position="63"/>
        <end position="330"/>
    </location>
</feature>
<evidence type="ECO:0000256" key="3">
    <source>
        <dbReference type="ARBA" id="ARBA00022692"/>
    </source>
</evidence>
<evidence type="ECO:0000256" key="4">
    <source>
        <dbReference type="ARBA" id="ARBA00022989"/>
    </source>
</evidence>
<dbReference type="OrthoDB" id="8670769at2"/>
<evidence type="ECO:0000259" key="8">
    <source>
        <dbReference type="Pfam" id="PF12805"/>
    </source>
</evidence>
<dbReference type="STRING" id="988801.SAMN05216522_11022"/>
<evidence type="ECO:0000313" key="11">
    <source>
        <dbReference type="Proteomes" id="UP000242515"/>
    </source>
</evidence>
<evidence type="ECO:0000259" key="9">
    <source>
        <dbReference type="Pfam" id="PF13515"/>
    </source>
</evidence>
<gene>
    <name evidence="10" type="ORF">SAMN05216522_11022</name>
</gene>
<comment type="similarity">
    <text evidence="6">Belongs to the YccS/YhfK family.</text>
</comment>
<feature type="transmembrane region" description="Helical" evidence="7">
    <location>
        <begin position="456"/>
        <end position="475"/>
    </location>
</feature>
<evidence type="ECO:0000313" key="10">
    <source>
        <dbReference type="EMBL" id="SER02183.1"/>
    </source>
</evidence>
<dbReference type="Proteomes" id="UP000242515">
    <property type="component" value="Unassembled WGS sequence"/>
</dbReference>
<evidence type="ECO:0000256" key="6">
    <source>
        <dbReference type="ARBA" id="ARBA00043993"/>
    </source>
</evidence>
<evidence type="ECO:0000256" key="5">
    <source>
        <dbReference type="ARBA" id="ARBA00023136"/>
    </source>
</evidence>
<feature type="transmembrane region" description="Helical" evidence="7">
    <location>
        <begin position="487"/>
        <end position="505"/>
    </location>
</feature>
<accession>A0A1H9KTP0</accession>
<protein>
    <submittedName>
        <fullName evidence="10">Integral membrane protein, YccS/YhfK family</fullName>
    </submittedName>
</protein>
<dbReference type="PANTHER" id="PTHR30509:SF23">
    <property type="entry name" value="INNER MEMBRANE PROTEIN"/>
    <property type="match status" value="1"/>
</dbReference>
<dbReference type="InterPro" id="IPR049453">
    <property type="entry name" value="Memb_transporter_dom"/>
</dbReference>
<keyword evidence="4 7" id="KW-1133">Transmembrane helix</keyword>